<dbReference type="EMBL" id="CVRI01000055">
    <property type="protein sequence ID" value="CRL01199.1"/>
    <property type="molecule type" value="Genomic_DNA"/>
</dbReference>
<evidence type="ECO:0000313" key="2">
    <source>
        <dbReference type="Proteomes" id="UP000183832"/>
    </source>
</evidence>
<protein>
    <submittedName>
        <fullName evidence="1">CLUMA_CG014565, isoform A</fullName>
    </submittedName>
</protein>
<dbReference type="Proteomes" id="UP000183832">
    <property type="component" value="Unassembled WGS sequence"/>
</dbReference>
<dbReference type="AlphaFoldDB" id="A0A1J1ILT1"/>
<gene>
    <name evidence="1" type="ORF">CLUMA_CG014565</name>
</gene>
<reference evidence="1 2" key="1">
    <citation type="submission" date="2015-04" db="EMBL/GenBank/DDBJ databases">
        <authorList>
            <person name="Syromyatnikov M.Y."/>
            <person name="Popov V.N."/>
        </authorList>
    </citation>
    <scope>NUCLEOTIDE SEQUENCE [LARGE SCALE GENOMIC DNA]</scope>
</reference>
<organism evidence="1 2">
    <name type="scientific">Clunio marinus</name>
    <dbReference type="NCBI Taxonomy" id="568069"/>
    <lineage>
        <taxon>Eukaryota</taxon>
        <taxon>Metazoa</taxon>
        <taxon>Ecdysozoa</taxon>
        <taxon>Arthropoda</taxon>
        <taxon>Hexapoda</taxon>
        <taxon>Insecta</taxon>
        <taxon>Pterygota</taxon>
        <taxon>Neoptera</taxon>
        <taxon>Endopterygota</taxon>
        <taxon>Diptera</taxon>
        <taxon>Nematocera</taxon>
        <taxon>Chironomoidea</taxon>
        <taxon>Chironomidae</taxon>
        <taxon>Clunio</taxon>
    </lineage>
</organism>
<accession>A0A1J1ILT1</accession>
<proteinExistence type="predicted"/>
<sequence length="107" mass="12785">METVLKNVKNLDLIMTEFRCVDLTWSHFITLYLLVLRLHSLTFKSLRVLFCDLLKKNERKAKIKITKKKEGETEELNNYRSLTTSTKKKRTFRIRFKPFLACGNEKE</sequence>
<keyword evidence="2" id="KW-1185">Reference proteome</keyword>
<evidence type="ECO:0000313" key="1">
    <source>
        <dbReference type="EMBL" id="CRL01199.1"/>
    </source>
</evidence>
<name>A0A1J1ILT1_9DIPT</name>